<feature type="non-terminal residue" evidence="1">
    <location>
        <position position="1"/>
    </location>
</feature>
<dbReference type="AlphaFoldDB" id="A0A382A1A2"/>
<protein>
    <submittedName>
        <fullName evidence="1">Uncharacterized protein</fullName>
    </submittedName>
</protein>
<sequence length="61" mass="7010">VVLVGVRVAPEGSSWVFRNQRSSNIWRRELRKVLVRKKKCRFLATAWRQPITSGGRTSSVV</sequence>
<evidence type="ECO:0000313" key="1">
    <source>
        <dbReference type="EMBL" id="SVA94867.1"/>
    </source>
</evidence>
<gene>
    <name evidence="1" type="ORF">METZ01_LOCUS147721</name>
</gene>
<reference evidence="1" key="1">
    <citation type="submission" date="2018-05" db="EMBL/GenBank/DDBJ databases">
        <authorList>
            <person name="Lanie J.A."/>
            <person name="Ng W.-L."/>
            <person name="Kazmierczak K.M."/>
            <person name="Andrzejewski T.M."/>
            <person name="Davidsen T.M."/>
            <person name="Wayne K.J."/>
            <person name="Tettelin H."/>
            <person name="Glass J.I."/>
            <person name="Rusch D."/>
            <person name="Podicherti R."/>
            <person name="Tsui H.-C.T."/>
            <person name="Winkler M.E."/>
        </authorList>
    </citation>
    <scope>NUCLEOTIDE SEQUENCE</scope>
</reference>
<name>A0A382A1A2_9ZZZZ</name>
<accession>A0A382A1A2</accession>
<dbReference type="EMBL" id="UINC01023362">
    <property type="protein sequence ID" value="SVA94867.1"/>
    <property type="molecule type" value="Genomic_DNA"/>
</dbReference>
<organism evidence="1">
    <name type="scientific">marine metagenome</name>
    <dbReference type="NCBI Taxonomy" id="408172"/>
    <lineage>
        <taxon>unclassified sequences</taxon>
        <taxon>metagenomes</taxon>
        <taxon>ecological metagenomes</taxon>
    </lineage>
</organism>
<proteinExistence type="predicted"/>